<dbReference type="InterPro" id="IPR037510">
    <property type="entry name" value="PdxA"/>
</dbReference>
<feature type="binding site" evidence="7">
    <location>
        <position position="291"/>
    </location>
    <ligand>
        <name>substrate</name>
    </ligand>
</feature>
<evidence type="ECO:0000256" key="6">
    <source>
        <dbReference type="ARBA" id="ARBA00023096"/>
    </source>
</evidence>
<dbReference type="GO" id="GO:0050897">
    <property type="term" value="F:cobalt ion binding"/>
    <property type="evidence" value="ECO:0007669"/>
    <property type="project" value="UniProtKB-UniRule"/>
</dbReference>
<dbReference type="Pfam" id="PF04166">
    <property type="entry name" value="PdxA"/>
    <property type="match status" value="1"/>
</dbReference>
<feature type="binding site" evidence="7">
    <location>
        <position position="216"/>
    </location>
    <ligand>
        <name>a divalent metal cation</name>
        <dbReference type="ChEBI" id="CHEBI:60240"/>
        <note>ligand shared between dimeric partners</note>
    </ligand>
</feature>
<evidence type="ECO:0000256" key="4">
    <source>
        <dbReference type="ARBA" id="ARBA00023002"/>
    </source>
</evidence>
<proteinExistence type="inferred from homology"/>
<keyword evidence="1 7" id="KW-0963">Cytoplasm</keyword>
<feature type="binding site" evidence="7">
    <location>
        <position position="142"/>
    </location>
    <ligand>
        <name>substrate</name>
    </ligand>
</feature>
<dbReference type="AlphaFoldDB" id="A0A1S7LI05"/>
<keyword evidence="7" id="KW-0170">Cobalt</keyword>
<comment type="cofactor">
    <cofactor evidence="7">
        <name>Zn(2+)</name>
        <dbReference type="ChEBI" id="CHEBI:29105"/>
    </cofactor>
    <cofactor evidence="7">
        <name>Mg(2+)</name>
        <dbReference type="ChEBI" id="CHEBI:18420"/>
    </cofactor>
    <cofactor evidence="7">
        <name>Co(2+)</name>
        <dbReference type="ChEBI" id="CHEBI:48828"/>
    </cofactor>
    <text evidence="7">Binds 1 divalent metal cation per subunit. Can use ions such as Zn(2+), Mg(2+) or Co(2+).</text>
</comment>
<keyword evidence="7" id="KW-0862">Zinc</keyword>
<protein>
    <recommendedName>
        <fullName evidence="7">4-hydroxythreonine-4-phosphate dehydrogenase</fullName>
        <ecNumber evidence="7">1.1.1.262</ecNumber>
    </recommendedName>
    <alternativeName>
        <fullName evidence="7">4-(phosphohydroxy)-L-threonine dehydrogenase</fullName>
    </alternativeName>
</protein>
<dbReference type="PANTHER" id="PTHR30004">
    <property type="entry name" value="4-HYDROXYTHREONINE-4-PHOSPHATE DEHYDROGENASE"/>
    <property type="match status" value="1"/>
</dbReference>
<comment type="function">
    <text evidence="7">Catalyzes the NAD(P)-dependent oxidation of 4-(phosphooxy)-L-threonine (HTP) into 2-amino-3-oxo-4-(phosphooxy)butyric acid which spontaneously decarboxylates to form 3-amino-2-oxopropyl phosphate (AHAP).</text>
</comment>
<dbReference type="InterPro" id="IPR005255">
    <property type="entry name" value="PdxA_fam"/>
</dbReference>
<keyword evidence="6 7" id="KW-0664">Pyridoxine biosynthesis</keyword>
<comment type="subcellular location">
    <subcellularLocation>
        <location evidence="7">Cytoplasm</location>
    </subcellularLocation>
</comment>
<dbReference type="PANTHER" id="PTHR30004:SF6">
    <property type="entry name" value="D-THREONATE 4-PHOSPHATE DEHYDROGENASE"/>
    <property type="match status" value="1"/>
</dbReference>
<dbReference type="UniPathway" id="UPA00244">
    <property type="reaction ID" value="UER00312"/>
</dbReference>
<keyword evidence="5 7" id="KW-0520">NAD</keyword>
<dbReference type="EC" id="1.1.1.262" evidence="7"/>
<dbReference type="HAMAP" id="MF_00536">
    <property type="entry name" value="PdxA"/>
    <property type="match status" value="1"/>
</dbReference>
<dbReference type="GO" id="GO:0008270">
    <property type="term" value="F:zinc ion binding"/>
    <property type="evidence" value="ECO:0007669"/>
    <property type="project" value="UniProtKB-UniRule"/>
</dbReference>
<dbReference type="SUPFAM" id="SSF53659">
    <property type="entry name" value="Isocitrate/Isopropylmalate dehydrogenase-like"/>
    <property type="match status" value="1"/>
</dbReference>
<sequence length="347" mass="37710">MKKRPVVITQGDPAGVGPEITLQAFSHRQERETPWLWVGDPDLLSWVAEQMQLPKPAIHRVKRSELQSSLTPNRLHVLPTEARIGLDQLQFGQPRGENAHSVVESIRTAADLAMRGLAGAVVTPPINKAVLHAGGYGWPGHTELLGEVTGVHEPVMMLAGRGLRVVPATIHQSIQSVPQSLNQAQLTRLFLVVEEAMRRDFGLRSPRIAICGLNPHCGEGGAFGDEEGRIIAPAIAAAHQERGGEEFLFGPFPADSLFSEAARAPYDVIICMYHDQALIPIKMHAFGEAVNITLGLPIIRTSVDHGTAYDIAGQGRADYHSLLIALEQASEMSANRQVWQSSLEKSA</sequence>
<reference evidence="8" key="1">
    <citation type="submission" date="2015-04" db="EMBL/GenBank/DDBJ databases">
        <authorList>
            <person name="Syromyatnikov M.Y."/>
            <person name="Popov V.N."/>
        </authorList>
    </citation>
    <scope>NUCLEOTIDE SEQUENCE</scope>
    <source>
        <strain evidence="8">MO-1</strain>
    </source>
</reference>
<dbReference type="GO" id="GO:0051287">
    <property type="term" value="F:NAD binding"/>
    <property type="evidence" value="ECO:0007669"/>
    <property type="project" value="InterPro"/>
</dbReference>
<keyword evidence="4 7" id="KW-0560">Oxidoreductase</keyword>
<dbReference type="GO" id="GO:0050570">
    <property type="term" value="F:4-hydroxythreonine-4-phosphate dehydrogenase activity"/>
    <property type="evidence" value="ECO:0007669"/>
    <property type="project" value="UniProtKB-UniRule"/>
</dbReference>
<feature type="binding site" evidence="7">
    <location>
        <position position="141"/>
    </location>
    <ligand>
        <name>substrate</name>
    </ligand>
</feature>
<dbReference type="EMBL" id="LO017727">
    <property type="protein sequence ID" value="CRH06198.1"/>
    <property type="molecule type" value="Genomic_DNA"/>
</dbReference>
<dbReference type="NCBIfam" id="TIGR00557">
    <property type="entry name" value="pdxA"/>
    <property type="match status" value="1"/>
</dbReference>
<comment type="similarity">
    <text evidence="7">Belongs to the PdxA family.</text>
</comment>
<comment type="miscellaneous">
    <text evidence="7">The active site is located at the dimer interface.</text>
</comment>
<dbReference type="GO" id="GO:0005737">
    <property type="term" value="C:cytoplasm"/>
    <property type="evidence" value="ECO:0007669"/>
    <property type="project" value="UniProtKB-SubCell"/>
</dbReference>
<keyword evidence="7" id="KW-0460">Magnesium</keyword>
<organism evidence="8">
    <name type="scientific">Magnetococcus massalia (strain MO-1)</name>
    <dbReference type="NCBI Taxonomy" id="451514"/>
    <lineage>
        <taxon>Bacteria</taxon>
        <taxon>Pseudomonadati</taxon>
        <taxon>Pseudomonadota</taxon>
        <taxon>Magnetococcia</taxon>
        <taxon>Magnetococcales</taxon>
        <taxon>Magnetococcaceae</taxon>
        <taxon>Magnetococcus</taxon>
    </lineage>
</organism>
<keyword evidence="2 7" id="KW-0479">Metal-binding</keyword>
<name>A0A1S7LI05_MAGMO</name>
<accession>A0A1S7LI05</accession>
<dbReference type="GO" id="GO:0000287">
    <property type="term" value="F:magnesium ion binding"/>
    <property type="evidence" value="ECO:0007669"/>
    <property type="project" value="UniProtKB-UniRule"/>
</dbReference>
<feature type="binding site" evidence="7">
    <location>
        <position position="171"/>
    </location>
    <ligand>
        <name>a divalent metal cation</name>
        <dbReference type="ChEBI" id="CHEBI:60240"/>
        <note>ligand shared between dimeric partners</note>
    </ligand>
</feature>
<evidence type="ECO:0000256" key="2">
    <source>
        <dbReference type="ARBA" id="ARBA00022723"/>
    </source>
</evidence>
<comment type="subunit">
    <text evidence="7">Homodimer.</text>
</comment>
<comment type="catalytic activity">
    <reaction evidence="7">
        <text>4-(phosphooxy)-L-threonine + NAD(+) = 3-amino-2-oxopropyl phosphate + CO2 + NADH</text>
        <dbReference type="Rhea" id="RHEA:32275"/>
        <dbReference type="ChEBI" id="CHEBI:16526"/>
        <dbReference type="ChEBI" id="CHEBI:57279"/>
        <dbReference type="ChEBI" id="CHEBI:57540"/>
        <dbReference type="ChEBI" id="CHEBI:57945"/>
        <dbReference type="ChEBI" id="CHEBI:58452"/>
        <dbReference type="EC" id="1.1.1.262"/>
    </reaction>
</comment>
<dbReference type="GO" id="GO:0008615">
    <property type="term" value="P:pyridoxine biosynthetic process"/>
    <property type="evidence" value="ECO:0007669"/>
    <property type="project" value="UniProtKB-UniRule"/>
</dbReference>
<evidence type="ECO:0000313" key="8">
    <source>
        <dbReference type="EMBL" id="CRH06198.1"/>
    </source>
</evidence>
<dbReference type="Gene3D" id="3.40.718.10">
    <property type="entry name" value="Isopropylmalate Dehydrogenase"/>
    <property type="match status" value="1"/>
</dbReference>
<evidence type="ECO:0000256" key="5">
    <source>
        <dbReference type="ARBA" id="ARBA00023027"/>
    </source>
</evidence>
<comment type="pathway">
    <text evidence="7">Cofactor biosynthesis; pyridoxine 5'-phosphate biosynthesis; pyridoxine 5'-phosphate from D-erythrose 4-phosphate: step 4/5.</text>
</comment>
<evidence type="ECO:0000256" key="1">
    <source>
        <dbReference type="ARBA" id="ARBA00022490"/>
    </source>
</evidence>
<evidence type="ECO:0000256" key="3">
    <source>
        <dbReference type="ARBA" id="ARBA00022857"/>
    </source>
</evidence>
<feature type="binding site" evidence="7">
    <location>
        <position position="300"/>
    </location>
    <ligand>
        <name>substrate</name>
    </ligand>
</feature>
<gene>
    <name evidence="7 8" type="primary">pdxA</name>
    <name evidence="8" type="ORF">MAGMO_2025</name>
</gene>
<keyword evidence="3 7" id="KW-0521">NADP</keyword>
<dbReference type="NCBIfam" id="NF003699">
    <property type="entry name" value="PRK05312.1"/>
    <property type="match status" value="1"/>
</dbReference>
<feature type="binding site" evidence="7">
    <location>
        <position position="282"/>
    </location>
    <ligand>
        <name>substrate</name>
    </ligand>
</feature>
<dbReference type="GO" id="GO:0042823">
    <property type="term" value="P:pyridoxal phosphate biosynthetic process"/>
    <property type="evidence" value="ECO:0007669"/>
    <property type="project" value="UniProtKB-UniRule"/>
</dbReference>
<feature type="binding site" evidence="7">
    <location>
        <position position="274"/>
    </location>
    <ligand>
        <name>a divalent metal cation</name>
        <dbReference type="ChEBI" id="CHEBI:60240"/>
        <note>ligand shared between dimeric partners</note>
    </ligand>
</feature>
<evidence type="ECO:0000256" key="7">
    <source>
        <dbReference type="HAMAP-Rule" id="MF_00536"/>
    </source>
</evidence>